<dbReference type="InterPro" id="IPR029062">
    <property type="entry name" value="Class_I_gatase-like"/>
</dbReference>
<dbReference type="CDD" id="cd01741">
    <property type="entry name" value="GATase1_1"/>
    <property type="match status" value="1"/>
</dbReference>
<accession>A0AA41Q272</accession>
<keyword evidence="3" id="KW-1185">Reference proteome</keyword>
<dbReference type="GO" id="GO:0005829">
    <property type="term" value="C:cytosol"/>
    <property type="evidence" value="ECO:0007669"/>
    <property type="project" value="TreeGrafter"/>
</dbReference>
<sequence length="247" mass="27185">MPTSSEPAGDPLRATGRPPRAVLVTHEAFGADDTGAVRGLLADRGFEVVHHTVFPRGEARDPDLALPDPAGADLVMVFGSFAHAWEPRNKDWVATEVAWVRRVLAWDIPYVGICFGGQLLADAWGGRIEPGDGHEIGMLTFATVPECPVPGGPWFSWHSDRVVLPPDVAVWSRSDFGPQIFTRGRSIGVQFHPEVTRALVESWIRTDEAGVDRLHGADRLRAEVDENVDTAQENLRRFLDWVIGAWV</sequence>
<comment type="caution">
    <text evidence="2">The sequence shown here is derived from an EMBL/GenBank/DDBJ whole genome shotgun (WGS) entry which is preliminary data.</text>
</comment>
<evidence type="ECO:0000259" key="1">
    <source>
        <dbReference type="Pfam" id="PF00117"/>
    </source>
</evidence>
<dbReference type="Proteomes" id="UP001165378">
    <property type="component" value="Unassembled WGS sequence"/>
</dbReference>
<dbReference type="SUPFAM" id="SSF52317">
    <property type="entry name" value="Class I glutamine amidotransferase-like"/>
    <property type="match status" value="1"/>
</dbReference>
<dbReference type="AlphaFoldDB" id="A0AA41Q272"/>
<name>A0AA41Q272_9ACTN</name>
<dbReference type="RefSeq" id="WP_235052901.1">
    <property type="nucleotide sequence ID" value="NZ_JAKFHA010000008.1"/>
</dbReference>
<dbReference type="PANTHER" id="PTHR42695">
    <property type="entry name" value="GLUTAMINE AMIDOTRANSFERASE YLR126C-RELATED"/>
    <property type="match status" value="1"/>
</dbReference>
<organism evidence="2 3">
    <name type="scientific">Yinghuangia soli</name>
    <dbReference type="NCBI Taxonomy" id="2908204"/>
    <lineage>
        <taxon>Bacteria</taxon>
        <taxon>Bacillati</taxon>
        <taxon>Actinomycetota</taxon>
        <taxon>Actinomycetes</taxon>
        <taxon>Kitasatosporales</taxon>
        <taxon>Streptomycetaceae</taxon>
        <taxon>Yinghuangia</taxon>
    </lineage>
</organism>
<reference evidence="2" key="1">
    <citation type="submission" date="2022-01" db="EMBL/GenBank/DDBJ databases">
        <title>Genome-Based Taxonomic Classification of the Phylum Actinobacteria.</title>
        <authorList>
            <person name="Gao Y."/>
        </authorList>
    </citation>
    <scope>NUCLEOTIDE SEQUENCE</scope>
    <source>
        <strain evidence="2">KLBMP 8922</strain>
    </source>
</reference>
<proteinExistence type="predicted"/>
<gene>
    <name evidence="2" type="ORF">LZ495_16135</name>
</gene>
<dbReference type="PANTHER" id="PTHR42695:SF5">
    <property type="entry name" value="GLUTAMINE AMIDOTRANSFERASE YLR126C-RELATED"/>
    <property type="match status" value="1"/>
</dbReference>
<dbReference type="EMBL" id="JAKFHA010000008">
    <property type="protein sequence ID" value="MCF2528732.1"/>
    <property type="molecule type" value="Genomic_DNA"/>
</dbReference>
<evidence type="ECO:0000313" key="2">
    <source>
        <dbReference type="EMBL" id="MCF2528732.1"/>
    </source>
</evidence>
<evidence type="ECO:0000313" key="3">
    <source>
        <dbReference type="Proteomes" id="UP001165378"/>
    </source>
</evidence>
<dbReference type="InterPro" id="IPR017926">
    <property type="entry name" value="GATASE"/>
</dbReference>
<dbReference type="Gene3D" id="3.40.50.880">
    <property type="match status" value="1"/>
</dbReference>
<feature type="domain" description="Glutamine amidotransferase" evidence="1">
    <location>
        <begin position="71"/>
        <end position="196"/>
    </location>
</feature>
<keyword evidence="2" id="KW-0315">Glutamine amidotransferase</keyword>
<protein>
    <submittedName>
        <fullName evidence="2">Type 1 glutamine amidotransferase</fullName>
    </submittedName>
</protein>
<dbReference type="InterPro" id="IPR044992">
    <property type="entry name" value="ChyE-like"/>
</dbReference>
<dbReference type="Pfam" id="PF00117">
    <property type="entry name" value="GATase"/>
    <property type="match status" value="1"/>
</dbReference>
<dbReference type="PROSITE" id="PS51273">
    <property type="entry name" value="GATASE_TYPE_1"/>
    <property type="match status" value="1"/>
</dbReference>